<accession>A0AAN7UQT9</accession>
<protein>
    <recommendedName>
        <fullName evidence="4">C2H2-type domain-containing protein</fullName>
    </recommendedName>
</protein>
<keyword evidence="3" id="KW-1185">Reference proteome</keyword>
<organism evidence="2 3">
    <name type="scientific">Xylaria bambusicola</name>
    <dbReference type="NCBI Taxonomy" id="326684"/>
    <lineage>
        <taxon>Eukaryota</taxon>
        <taxon>Fungi</taxon>
        <taxon>Dikarya</taxon>
        <taxon>Ascomycota</taxon>
        <taxon>Pezizomycotina</taxon>
        <taxon>Sordariomycetes</taxon>
        <taxon>Xylariomycetidae</taxon>
        <taxon>Xylariales</taxon>
        <taxon>Xylariaceae</taxon>
        <taxon>Xylaria</taxon>
    </lineage>
</organism>
<sequence length="314" mass="35324">MLQLQDGSRPPDLVVTSGASTPVSTRIEKFSSSQTSDTVSLIDPPPLEPDASATEELENKAQELSRVVLYYFLSTRSVPSCRSQIHADGCFSIERKTILKFKCLEKQAQAKGELESYSGDLFMPERAPGVGNHLPCPFYLHKKETYPSCLTHADIREIRDLKEHLWASHRQPSYCPTCYGIFTLSEDWENHIRLRSCVSSGRPRPEGITALQMQLLAQPVDPGASRDDQWLSIWKVVFPGVKAPIPFTPGEIETAVWALRDFWAAEGDWIMSQFLTEGLQQGPHLRNHRLNVTTLGSLVIELVTEHLVARIRQD</sequence>
<evidence type="ECO:0000256" key="1">
    <source>
        <dbReference type="SAM" id="MobiDB-lite"/>
    </source>
</evidence>
<dbReference type="AlphaFoldDB" id="A0AAN7UQT9"/>
<dbReference type="EMBL" id="JAWHQM010000034">
    <property type="protein sequence ID" value="KAK5633657.1"/>
    <property type="molecule type" value="Genomic_DNA"/>
</dbReference>
<comment type="caution">
    <text evidence="2">The sequence shown here is derived from an EMBL/GenBank/DDBJ whole genome shotgun (WGS) entry which is preliminary data.</text>
</comment>
<name>A0AAN7UQT9_9PEZI</name>
<dbReference type="Proteomes" id="UP001305414">
    <property type="component" value="Unassembled WGS sequence"/>
</dbReference>
<dbReference type="PANTHER" id="PTHR38166">
    <property type="entry name" value="C2H2-TYPE DOMAIN-CONTAINING PROTEIN-RELATED"/>
    <property type="match status" value="1"/>
</dbReference>
<evidence type="ECO:0000313" key="3">
    <source>
        <dbReference type="Proteomes" id="UP001305414"/>
    </source>
</evidence>
<dbReference type="PANTHER" id="PTHR38166:SF1">
    <property type="entry name" value="C2H2-TYPE DOMAIN-CONTAINING PROTEIN"/>
    <property type="match status" value="1"/>
</dbReference>
<evidence type="ECO:0000313" key="2">
    <source>
        <dbReference type="EMBL" id="KAK5633657.1"/>
    </source>
</evidence>
<reference evidence="2 3" key="1">
    <citation type="submission" date="2023-10" db="EMBL/GenBank/DDBJ databases">
        <title>Draft genome sequence of Xylaria bambusicola isolate GMP-LS, the root and basal stem rot pathogen of sugarcane in Indonesia.</title>
        <authorList>
            <person name="Selvaraj P."/>
            <person name="Muralishankar V."/>
            <person name="Muruganantham S."/>
            <person name="Sp S."/>
            <person name="Haryani S."/>
            <person name="Lau K.J.X."/>
            <person name="Naqvi N.I."/>
        </authorList>
    </citation>
    <scope>NUCLEOTIDE SEQUENCE [LARGE SCALE GENOMIC DNA]</scope>
    <source>
        <strain evidence="2">GMP-LS</strain>
    </source>
</reference>
<gene>
    <name evidence="2" type="ORF">RRF57_009371</name>
</gene>
<evidence type="ECO:0008006" key="4">
    <source>
        <dbReference type="Google" id="ProtNLM"/>
    </source>
</evidence>
<proteinExistence type="predicted"/>
<feature type="region of interest" description="Disordered" evidence="1">
    <location>
        <begin position="1"/>
        <end position="58"/>
    </location>
</feature>
<feature type="compositionally biased region" description="Polar residues" evidence="1">
    <location>
        <begin position="17"/>
        <end position="39"/>
    </location>
</feature>